<keyword evidence="3" id="KW-1185">Reference proteome</keyword>
<dbReference type="InterPro" id="IPR029000">
    <property type="entry name" value="Cyclophilin-like_dom_sf"/>
</dbReference>
<dbReference type="FunFam" id="2.40.100.10:FF:000037">
    <property type="entry name" value="Peptidyl-prolyl cis-trans isomerase"/>
    <property type="match status" value="1"/>
</dbReference>
<dbReference type="InterPro" id="IPR002130">
    <property type="entry name" value="Cyclophilin-type_PPIase_dom"/>
</dbReference>
<dbReference type="PANTHER" id="PTHR47875:SF1">
    <property type="entry name" value="PEPTIDYL-PROLYL CIS-TRANS ISOMERASE CYP28, CHLOROPLASTIC"/>
    <property type="match status" value="1"/>
</dbReference>
<comment type="caution">
    <text evidence="2">The sequence shown here is derived from an EMBL/GenBank/DDBJ whole genome shotgun (WGS) entry which is preliminary data.</text>
</comment>
<dbReference type="Pfam" id="PF00160">
    <property type="entry name" value="Pro_isomerase"/>
    <property type="match status" value="1"/>
</dbReference>
<dbReference type="PROSITE" id="PS50072">
    <property type="entry name" value="CSA_PPIASE_2"/>
    <property type="match status" value="1"/>
</dbReference>
<reference evidence="2 3" key="1">
    <citation type="submission" date="2023-10" db="EMBL/GenBank/DDBJ databases">
        <authorList>
            <person name="Maclean D."/>
            <person name="Macfadyen A."/>
        </authorList>
    </citation>
    <scope>NUCLEOTIDE SEQUENCE [LARGE SCALE GENOMIC DNA]</scope>
</reference>
<evidence type="ECO:0000313" key="2">
    <source>
        <dbReference type="EMBL" id="CAK0786188.1"/>
    </source>
</evidence>
<dbReference type="InterPro" id="IPR044178">
    <property type="entry name" value="CYP28-like"/>
</dbReference>
<organism evidence="2 3">
    <name type="scientific">Coccomyxa viridis</name>
    <dbReference type="NCBI Taxonomy" id="1274662"/>
    <lineage>
        <taxon>Eukaryota</taxon>
        <taxon>Viridiplantae</taxon>
        <taxon>Chlorophyta</taxon>
        <taxon>core chlorophytes</taxon>
        <taxon>Trebouxiophyceae</taxon>
        <taxon>Trebouxiophyceae incertae sedis</taxon>
        <taxon>Coccomyxaceae</taxon>
        <taxon>Coccomyxa</taxon>
    </lineage>
</organism>
<dbReference type="Proteomes" id="UP001314263">
    <property type="component" value="Unassembled WGS sequence"/>
</dbReference>
<sequence>MQTNAFGNSAQALHVRHCGTALSDSIRPVHRESVLSQRTEVQQYSVDFRAGKRPPRRCLRACRATSRRDSLLGAASLALLPLVHDRSAEAAEASSRQELDTTITDVVYMDIGYCPAGYDPNRLLGDKAVCKSTDALGRVIIGLYGRVVPTTVSNFVKLAKGGAYTGTIFSKVLPGKFVQAGRQGSSRLGEVRPPTDLAPNTELLDPQSFRLEHNRPGTVSVAISENDDDALLKQRSSYRNTEFLITTGPGPVPSLDGQNVVIGTVLEGYQTLSKIASQQTFKPNQKIQQVNKLASLIGDDRAARVRAKYGKPLKPIVMTAVGVLPIREPFPRPF</sequence>
<dbReference type="GO" id="GO:0003755">
    <property type="term" value="F:peptidyl-prolyl cis-trans isomerase activity"/>
    <property type="evidence" value="ECO:0007669"/>
    <property type="project" value="InterPro"/>
</dbReference>
<dbReference type="PRINTS" id="PR00153">
    <property type="entry name" value="CSAPPISMRASE"/>
</dbReference>
<feature type="domain" description="PPIase cyclophilin-type" evidence="1">
    <location>
        <begin position="134"/>
        <end position="323"/>
    </location>
</feature>
<dbReference type="AlphaFoldDB" id="A0AAV1IFX0"/>
<dbReference type="SUPFAM" id="SSF50891">
    <property type="entry name" value="Cyclophilin-like"/>
    <property type="match status" value="1"/>
</dbReference>
<dbReference type="GO" id="GO:0009507">
    <property type="term" value="C:chloroplast"/>
    <property type="evidence" value="ECO:0007669"/>
    <property type="project" value="TreeGrafter"/>
</dbReference>
<dbReference type="Gene3D" id="2.40.100.10">
    <property type="entry name" value="Cyclophilin-like"/>
    <property type="match status" value="1"/>
</dbReference>
<protein>
    <recommendedName>
        <fullName evidence="1">PPIase cyclophilin-type domain-containing protein</fullName>
    </recommendedName>
</protein>
<name>A0AAV1IFX0_9CHLO</name>
<gene>
    <name evidence="2" type="ORF">CVIRNUC_009401</name>
</gene>
<dbReference type="PANTHER" id="PTHR47875">
    <property type="entry name" value="PEPTIDYL-PROLYL CIS-TRANS ISOMERASE CYP28, CHLOROPLASTIC"/>
    <property type="match status" value="1"/>
</dbReference>
<accession>A0AAV1IFX0</accession>
<proteinExistence type="predicted"/>
<evidence type="ECO:0000313" key="3">
    <source>
        <dbReference type="Proteomes" id="UP001314263"/>
    </source>
</evidence>
<dbReference type="EMBL" id="CAUYUE010000014">
    <property type="protein sequence ID" value="CAK0786188.1"/>
    <property type="molecule type" value="Genomic_DNA"/>
</dbReference>
<evidence type="ECO:0000259" key="1">
    <source>
        <dbReference type="PROSITE" id="PS50072"/>
    </source>
</evidence>